<reference evidence="2" key="1">
    <citation type="submission" date="2016-10" db="EMBL/GenBank/DDBJ databases">
        <authorList>
            <person name="Varghese N."/>
            <person name="Submissions S."/>
        </authorList>
    </citation>
    <scope>NUCLEOTIDE SEQUENCE [LARGE SCALE GENOMIC DNA]</scope>
    <source>
        <strain evidence="2">DSM 26471</strain>
    </source>
</reference>
<gene>
    <name evidence="1" type="ORF">SAMN04487991_3239</name>
</gene>
<evidence type="ECO:0000313" key="2">
    <source>
        <dbReference type="Proteomes" id="UP000199630"/>
    </source>
</evidence>
<sequence length="113" mass="12068">MALKGHHHSGAHWTSDGELVQGSDEFVFAARAQARNADQGDHDHRDWTIILSLPPETAAAGHGDDWIPILSTGSDGQRGAIVVFSPAEQAQGQGHDPGEICVTDLALHDGGWW</sequence>
<proteinExistence type="predicted"/>
<protein>
    <submittedName>
        <fullName evidence="1">Uncharacterized protein</fullName>
    </submittedName>
</protein>
<organism evidence="1 2">
    <name type="scientific">Celeribacter neptunius</name>
    <dbReference type="NCBI Taxonomy" id="588602"/>
    <lineage>
        <taxon>Bacteria</taxon>
        <taxon>Pseudomonadati</taxon>
        <taxon>Pseudomonadota</taxon>
        <taxon>Alphaproteobacteria</taxon>
        <taxon>Rhodobacterales</taxon>
        <taxon>Roseobacteraceae</taxon>
        <taxon>Celeribacter</taxon>
    </lineage>
</organism>
<accession>A0A1I3V7Y3</accession>
<dbReference type="RefSeq" id="WP_090061748.1">
    <property type="nucleotide sequence ID" value="NZ_FORH01000007.1"/>
</dbReference>
<name>A0A1I3V7Y3_9RHOB</name>
<dbReference type="AlphaFoldDB" id="A0A1I3V7Y3"/>
<dbReference type="EMBL" id="FORH01000007">
    <property type="protein sequence ID" value="SFJ91089.1"/>
    <property type="molecule type" value="Genomic_DNA"/>
</dbReference>
<keyword evidence="2" id="KW-1185">Reference proteome</keyword>
<dbReference type="Proteomes" id="UP000199630">
    <property type="component" value="Unassembled WGS sequence"/>
</dbReference>
<evidence type="ECO:0000313" key="1">
    <source>
        <dbReference type="EMBL" id="SFJ91089.1"/>
    </source>
</evidence>